<accession>A0A3B5AAY9</accession>
<dbReference type="GO" id="GO:0005524">
    <property type="term" value="F:ATP binding"/>
    <property type="evidence" value="ECO:0007669"/>
    <property type="project" value="UniProtKB-KW"/>
</dbReference>
<keyword evidence="4" id="KW-0067">ATP-binding</keyword>
<evidence type="ECO:0000256" key="4">
    <source>
        <dbReference type="ARBA" id="ARBA00022840"/>
    </source>
</evidence>
<gene>
    <name evidence="8" type="primary">ABCF3</name>
</gene>
<dbReference type="Pfam" id="PF00005">
    <property type="entry name" value="ABC_tran"/>
    <property type="match status" value="2"/>
</dbReference>
<dbReference type="InterPro" id="IPR050611">
    <property type="entry name" value="ABCF"/>
</dbReference>
<evidence type="ECO:0000256" key="6">
    <source>
        <dbReference type="SAM" id="MobiDB-lite"/>
    </source>
</evidence>
<dbReference type="Pfam" id="PF12848">
    <property type="entry name" value="ABC_tran_Xtn"/>
    <property type="match status" value="1"/>
</dbReference>
<dbReference type="InterPro" id="IPR017871">
    <property type="entry name" value="ABC_transporter-like_CS"/>
</dbReference>
<protein>
    <submittedName>
        <fullName evidence="8">ATP binding cassette subfamily F member 3</fullName>
    </submittedName>
</protein>
<dbReference type="Ensembl" id="ENSSPAT00000017818.1">
    <property type="protein sequence ID" value="ENSSPAP00000017546.1"/>
    <property type="gene ID" value="ENSSPAG00000013145.1"/>
</dbReference>
<dbReference type="PANTHER" id="PTHR19211:SF117">
    <property type="entry name" value="ATP-BINDING CASSETTE SUB-FAMILY F MEMBER 3"/>
    <property type="match status" value="1"/>
</dbReference>
<dbReference type="PANTHER" id="PTHR19211">
    <property type="entry name" value="ATP-BINDING TRANSPORT PROTEIN-RELATED"/>
    <property type="match status" value="1"/>
</dbReference>
<dbReference type="STRING" id="144197.ENSSPAP00000017546"/>
<keyword evidence="5" id="KW-0007">Acetylation</keyword>
<dbReference type="GeneTree" id="ENSGT00940000155604"/>
<dbReference type="InterPro" id="IPR003439">
    <property type="entry name" value="ABC_transporter-like_ATP-bd"/>
</dbReference>
<proteinExistence type="inferred from homology"/>
<dbReference type="InterPro" id="IPR058770">
    <property type="entry name" value="PWI_ABCF3"/>
</dbReference>
<dbReference type="InterPro" id="IPR003593">
    <property type="entry name" value="AAA+_ATPase"/>
</dbReference>
<dbReference type="PROSITE" id="PS00211">
    <property type="entry name" value="ABC_TRANSPORTER_1"/>
    <property type="match status" value="2"/>
</dbReference>
<evidence type="ECO:0000256" key="5">
    <source>
        <dbReference type="ARBA" id="ARBA00022990"/>
    </source>
</evidence>
<name>A0A3B5AAY9_9TELE</name>
<keyword evidence="3" id="KW-0547">Nucleotide-binding</keyword>
<dbReference type="CDD" id="cd03221">
    <property type="entry name" value="ABCF_EF-3"/>
    <property type="match status" value="1"/>
</dbReference>
<feature type="region of interest" description="Disordered" evidence="6">
    <location>
        <begin position="125"/>
        <end position="168"/>
    </location>
</feature>
<reference evidence="8" key="1">
    <citation type="submission" date="2023-09" db="UniProtKB">
        <authorList>
            <consortium name="Ensembl"/>
        </authorList>
    </citation>
    <scope>IDENTIFICATION</scope>
</reference>
<dbReference type="FunFam" id="3.40.50.300:FF:000104">
    <property type="entry name" value="ATP-binding cassette sub-family F member 3"/>
    <property type="match status" value="1"/>
</dbReference>
<evidence type="ECO:0000313" key="8">
    <source>
        <dbReference type="Ensembl" id="ENSSPAP00000017546.1"/>
    </source>
</evidence>
<dbReference type="Pfam" id="PF26051">
    <property type="entry name" value="PWI_ABCF3"/>
    <property type="match status" value="1"/>
</dbReference>
<feature type="domain" description="ABC transporter" evidence="7">
    <location>
        <begin position="175"/>
        <end position="440"/>
    </location>
</feature>
<keyword evidence="2" id="KW-0677">Repeat</keyword>
<dbReference type="Gene3D" id="3.40.50.300">
    <property type="entry name" value="P-loop containing nucleotide triphosphate hydrolases"/>
    <property type="match status" value="2"/>
</dbReference>
<feature type="compositionally biased region" description="Basic and acidic residues" evidence="6">
    <location>
        <begin position="125"/>
        <end position="140"/>
    </location>
</feature>
<dbReference type="InterPro" id="IPR032781">
    <property type="entry name" value="ABC_tran_Xtn"/>
</dbReference>
<evidence type="ECO:0000256" key="1">
    <source>
        <dbReference type="ARBA" id="ARBA00011054"/>
    </source>
</evidence>
<dbReference type="SMART" id="SM00382">
    <property type="entry name" value="AAA"/>
    <property type="match status" value="2"/>
</dbReference>
<evidence type="ECO:0000256" key="2">
    <source>
        <dbReference type="ARBA" id="ARBA00022737"/>
    </source>
</evidence>
<dbReference type="GO" id="GO:0016887">
    <property type="term" value="F:ATP hydrolysis activity"/>
    <property type="evidence" value="ECO:0007669"/>
    <property type="project" value="InterPro"/>
</dbReference>
<sequence>MATYVDILKSEFPEIDSELFDYITGVLDSGADFEDGEEVYDAIGGVLQDVSADSKNEDDIRDICLQMFNTLKLNHHHGSQKQMIVTDPCVSSSSVCAAKDVQGIWMMKRPQNTTVDAKKLEKAEAKLKAKHERRNEKDSQKASSPLVLEEASASQASSKKDNRVDQSGKNRSYDIRIENFDVSFGERCLLQGAELSLASGRRYGLIGRNGLGKTTLLKMLASRNLRVPGHISILHVEQEVAGDDTAALQSVLQSDTQREELLHEEKTLNARIANGTADGMESVRLSEIYVKLEEIEADKAPARASVILAGLGFSPKMQQQTTKEFSGGWRMRLALARALFARPDLLLLDGESEPAQVQTLLLTTVHTGTTTAVLTDATTAAVLQSSDRPTCCVFFDTLRYFVFQVFIDRFRYNANRAAQVQSKLKLLERLPELKPIEKETEVTLRFPDNFEKLSPPILQLDEVEFYYSPDQRLFSGLNLSADLESRICIVGENGAGKTTVLKLLMGELTPVGGVRQAHRNLKIGYFSQHHVDQLDLNVCSVELLLNKFPGRTEEEYRHQLGGYGITGELATRPVASLSGGQKSRVAFAQMTMPCPNFYILDEPTNHLDMETIEALAKALNKFRGGVILVSHDERLIRLVCKELWVCENGKVGRIDGGFDEYRDILHEQFRKEGYL</sequence>
<evidence type="ECO:0000256" key="3">
    <source>
        <dbReference type="ARBA" id="ARBA00022741"/>
    </source>
</evidence>
<dbReference type="SUPFAM" id="SSF52540">
    <property type="entry name" value="P-loop containing nucleoside triphosphate hydrolases"/>
    <property type="match status" value="2"/>
</dbReference>
<dbReference type="AlphaFoldDB" id="A0A3B5AAY9"/>
<dbReference type="InterPro" id="IPR027417">
    <property type="entry name" value="P-loop_NTPase"/>
</dbReference>
<feature type="compositionally biased region" description="Basic and acidic residues" evidence="6">
    <location>
        <begin position="158"/>
        <end position="168"/>
    </location>
</feature>
<feature type="domain" description="ABC transporter" evidence="7">
    <location>
        <begin position="458"/>
        <end position="673"/>
    </location>
</feature>
<evidence type="ECO:0000259" key="7">
    <source>
        <dbReference type="PROSITE" id="PS50893"/>
    </source>
</evidence>
<dbReference type="PROSITE" id="PS50893">
    <property type="entry name" value="ABC_TRANSPORTER_2"/>
    <property type="match status" value="2"/>
</dbReference>
<organism evidence="8">
    <name type="scientific">Stegastes partitus</name>
    <name type="common">bicolor damselfish</name>
    <dbReference type="NCBI Taxonomy" id="144197"/>
    <lineage>
        <taxon>Eukaryota</taxon>
        <taxon>Metazoa</taxon>
        <taxon>Chordata</taxon>
        <taxon>Craniata</taxon>
        <taxon>Vertebrata</taxon>
        <taxon>Euteleostomi</taxon>
        <taxon>Actinopterygii</taxon>
        <taxon>Neopterygii</taxon>
        <taxon>Teleostei</taxon>
        <taxon>Neoteleostei</taxon>
        <taxon>Acanthomorphata</taxon>
        <taxon>Ovalentaria</taxon>
        <taxon>Pomacentridae</taxon>
        <taxon>Stegastes</taxon>
    </lineage>
</organism>
<comment type="similarity">
    <text evidence="1">Belongs to the ABC transporter superfamily. ABCF family. EF3 subfamily.</text>
</comment>